<dbReference type="Gene3D" id="3.40.190.150">
    <property type="entry name" value="Bordetella uptake gene, domain 1"/>
    <property type="match status" value="1"/>
</dbReference>
<name>A0ABS5QH87_9PROT</name>
<dbReference type="InterPro" id="IPR005064">
    <property type="entry name" value="BUG"/>
</dbReference>
<keyword evidence="2" id="KW-0732">Signal</keyword>
<dbReference type="RefSeq" id="WP_213671670.1">
    <property type="nucleotide sequence ID" value="NZ_JAHCDA010000004.1"/>
</dbReference>
<evidence type="ECO:0000313" key="4">
    <source>
        <dbReference type="Proteomes" id="UP000766336"/>
    </source>
</evidence>
<dbReference type="InterPro" id="IPR042100">
    <property type="entry name" value="Bug_dom1"/>
</dbReference>
<feature type="signal peptide" evidence="2">
    <location>
        <begin position="1"/>
        <end position="20"/>
    </location>
</feature>
<accession>A0ABS5QH87</accession>
<dbReference type="SUPFAM" id="SSF53850">
    <property type="entry name" value="Periplasmic binding protein-like II"/>
    <property type="match status" value="1"/>
</dbReference>
<comment type="caution">
    <text evidence="3">The sequence shown here is derived from an EMBL/GenBank/DDBJ whole genome shotgun (WGS) entry which is preliminary data.</text>
</comment>
<dbReference type="Pfam" id="PF03401">
    <property type="entry name" value="TctC"/>
    <property type="match status" value="1"/>
</dbReference>
<reference evidence="3 4" key="1">
    <citation type="submission" date="2021-05" db="EMBL/GenBank/DDBJ databases">
        <title>Roseococcus sp. XZZS9, whole genome shotgun sequencing project.</title>
        <authorList>
            <person name="Zhao G."/>
            <person name="Shen L."/>
        </authorList>
    </citation>
    <scope>NUCLEOTIDE SEQUENCE [LARGE SCALE GENOMIC DNA]</scope>
    <source>
        <strain evidence="3 4">XZZS9</strain>
    </source>
</reference>
<dbReference type="PANTHER" id="PTHR42928">
    <property type="entry name" value="TRICARBOXYLATE-BINDING PROTEIN"/>
    <property type="match status" value="1"/>
</dbReference>
<sequence>MIRPTRRALLATPLAAPALAQSGFPNRPIRLIIPWLPGGVADHLRLLADLAGQNLGQTVVPENRPGVSGTLGPALIAQEPRGDGHLIGQIPITAFRIPAMLRRPPFDPMADFTWVIHLSGYCFGVVVRQDSPFTTWEELLAHAKANPGRISYASPGSGSSAHIAMERIAEENGAPFLHVPYRGGSDTAQALLSGAVDCTADSTSWVPLVRDGTFRLLVTWGAGRARSFPEVPTLRETGIDLVSDSPFGLAAPKNTDPGVVRALHDALRPALFDPRHVEMLDRFDMPMRYMGPEEYTAFARRLNEEEGAAVRRLGLRMD</sequence>
<evidence type="ECO:0000256" key="2">
    <source>
        <dbReference type="SAM" id="SignalP"/>
    </source>
</evidence>
<protein>
    <submittedName>
        <fullName evidence="3">Tripartite tricarboxylate transporter substrate binding protein</fullName>
    </submittedName>
</protein>
<dbReference type="PANTHER" id="PTHR42928:SF5">
    <property type="entry name" value="BLR1237 PROTEIN"/>
    <property type="match status" value="1"/>
</dbReference>
<dbReference type="PIRSF" id="PIRSF017082">
    <property type="entry name" value="YflP"/>
    <property type="match status" value="1"/>
</dbReference>
<dbReference type="Proteomes" id="UP000766336">
    <property type="component" value="Unassembled WGS sequence"/>
</dbReference>
<dbReference type="CDD" id="cd07012">
    <property type="entry name" value="PBP2_Bug_TTT"/>
    <property type="match status" value="1"/>
</dbReference>
<organism evidence="3 4">
    <name type="scientific">Roseococcus pinisoli</name>
    <dbReference type="NCBI Taxonomy" id="2835040"/>
    <lineage>
        <taxon>Bacteria</taxon>
        <taxon>Pseudomonadati</taxon>
        <taxon>Pseudomonadota</taxon>
        <taxon>Alphaproteobacteria</taxon>
        <taxon>Acetobacterales</taxon>
        <taxon>Roseomonadaceae</taxon>
        <taxon>Roseococcus</taxon>
    </lineage>
</organism>
<dbReference type="Gene3D" id="3.40.190.10">
    <property type="entry name" value="Periplasmic binding protein-like II"/>
    <property type="match status" value="1"/>
</dbReference>
<evidence type="ECO:0000313" key="3">
    <source>
        <dbReference type="EMBL" id="MBS7812964.1"/>
    </source>
</evidence>
<comment type="similarity">
    <text evidence="1">Belongs to the UPF0065 (bug) family.</text>
</comment>
<feature type="chain" id="PRO_5045246148" evidence="2">
    <location>
        <begin position="21"/>
        <end position="318"/>
    </location>
</feature>
<keyword evidence="4" id="KW-1185">Reference proteome</keyword>
<proteinExistence type="inferred from homology"/>
<evidence type="ECO:0000256" key="1">
    <source>
        <dbReference type="ARBA" id="ARBA00006987"/>
    </source>
</evidence>
<gene>
    <name evidence="3" type="ORF">KHU32_18595</name>
</gene>
<dbReference type="EMBL" id="JAHCDA010000004">
    <property type="protein sequence ID" value="MBS7812964.1"/>
    <property type="molecule type" value="Genomic_DNA"/>
</dbReference>